<evidence type="ECO:0000256" key="4">
    <source>
        <dbReference type="ARBA" id="ARBA00013244"/>
    </source>
</evidence>
<dbReference type="Pfam" id="PF06974">
    <property type="entry name" value="WS_DGAT_C"/>
    <property type="match status" value="1"/>
</dbReference>
<evidence type="ECO:0000256" key="10">
    <source>
        <dbReference type="ARBA" id="ARBA00048109"/>
    </source>
</evidence>
<comment type="caution">
    <text evidence="14">The sequence shown here is derived from an EMBL/GenBank/DDBJ whole genome shotgun (WGS) entry which is preliminary data.</text>
</comment>
<dbReference type="OrthoDB" id="9810950at2"/>
<dbReference type="Proteomes" id="UP000017048">
    <property type="component" value="Unassembled WGS sequence"/>
</dbReference>
<dbReference type="EC" id="2.3.1.20" evidence="4 11"/>
<dbReference type="GO" id="GO:0051701">
    <property type="term" value="P:biological process involved in interaction with host"/>
    <property type="evidence" value="ECO:0007669"/>
    <property type="project" value="TreeGrafter"/>
</dbReference>
<name>U5EJ69_NOCAS</name>
<dbReference type="Pfam" id="PF03007">
    <property type="entry name" value="WS_DGAT_cat"/>
    <property type="match status" value="1"/>
</dbReference>
<dbReference type="STRING" id="1824.SAMN05444423_102229"/>
<dbReference type="NCBIfam" id="TIGR02946">
    <property type="entry name" value="acyl_WS_DGAT"/>
    <property type="match status" value="1"/>
</dbReference>
<dbReference type="eggNOG" id="COG1020">
    <property type="taxonomic scope" value="Bacteria"/>
</dbReference>
<feature type="domain" description="O-acyltransferase WSD1 C-terminal" evidence="13">
    <location>
        <begin position="294"/>
        <end position="438"/>
    </location>
</feature>
<dbReference type="GO" id="GO:0071731">
    <property type="term" value="P:response to nitric oxide"/>
    <property type="evidence" value="ECO:0007669"/>
    <property type="project" value="TreeGrafter"/>
</dbReference>
<dbReference type="PANTHER" id="PTHR31650">
    <property type="entry name" value="O-ACYLTRANSFERASE (WSD1-LIKE) FAMILY PROTEIN"/>
    <property type="match status" value="1"/>
</dbReference>
<reference evidence="14 15" key="1">
    <citation type="journal article" date="2014" name="BMC Genomics">
        <title>Genome based analysis of type-I polyketide synthase and nonribosomal peptide synthetase gene clusters in seven strains of five representative Nocardia species.</title>
        <authorList>
            <person name="Komaki H."/>
            <person name="Ichikawa N."/>
            <person name="Hosoyama A."/>
            <person name="Takahashi-Nakaguchi A."/>
            <person name="Matsuzawa T."/>
            <person name="Suzuki K."/>
            <person name="Fujita N."/>
            <person name="Gonoi T."/>
        </authorList>
    </citation>
    <scope>NUCLEOTIDE SEQUENCE [LARGE SCALE GENOMIC DNA]</scope>
    <source>
        <strain evidence="14 15">NBRC 15531</strain>
    </source>
</reference>
<evidence type="ECO:0000256" key="3">
    <source>
        <dbReference type="ARBA" id="ARBA00009587"/>
    </source>
</evidence>
<sequence length="443" mass="48900">MNELRPLDWGFLELENTDRHISLGIGAAAIITGQAPSRAEFSAWLGERISHVGRLSQRVHRAPLELTAPAWEQDPEFDLAQHIRWTALPAPRDESMLRELIAVELEQRLDRDHPLWECVVVEQLAGNRWAMIVKAHHSMVDGMSGIALLERLCDPGSPSRAPDSSPRSVRPRPGLGEWVTTGIRLPLTAPRFALSMVRAVVPVVYSALAPSTPSSLNGPIGRKRRYAVAKVSMSDIRAIEATFGTSVNDVALAAITAAYRRLLRHRGEEPTADKIRVLVPVSMRGDDAESALDNRISVILPYLPVERSDPVEQLIAVHERVARHRARGEAEAETSIVSMAQFLPFRIGAWAVRIAGHFPQRSVAALATNVPGPRRRLGVNGRDVLEIWPCIPIAMRLRTTIAILSYRDRLVFGITGDYGATPDIDLIADGIRHGIAELRAHTQ</sequence>
<dbReference type="InterPro" id="IPR004255">
    <property type="entry name" value="O-acyltransferase_WSD1_N"/>
</dbReference>
<comment type="pathway">
    <text evidence="1 11">Glycerolipid metabolism; triacylglycerol biosynthesis.</text>
</comment>
<evidence type="ECO:0000256" key="8">
    <source>
        <dbReference type="ARBA" id="ARBA00023098"/>
    </source>
</evidence>
<feature type="domain" description="O-acyltransferase WSD1-like N-terminal" evidence="12">
    <location>
        <begin position="4"/>
        <end position="251"/>
    </location>
</feature>
<evidence type="ECO:0000313" key="15">
    <source>
        <dbReference type="Proteomes" id="UP000017048"/>
    </source>
</evidence>
<comment type="similarity">
    <text evidence="3 11">Belongs to the long-chain O-acyltransferase family.</text>
</comment>
<dbReference type="InterPro" id="IPR045034">
    <property type="entry name" value="O-acyltransferase_WSD1-like"/>
</dbReference>
<dbReference type="EMBL" id="BAFO02000032">
    <property type="protein sequence ID" value="GAD86393.1"/>
    <property type="molecule type" value="Genomic_DNA"/>
</dbReference>
<comment type="catalytic activity">
    <reaction evidence="10 11">
        <text>an acyl-CoA + a 1,2-diacyl-sn-glycerol = a triacyl-sn-glycerol + CoA</text>
        <dbReference type="Rhea" id="RHEA:10868"/>
        <dbReference type="ChEBI" id="CHEBI:17815"/>
        <dbReference type="ChEBI" id="CHEBI:57287"/>
        <dbReference type="ChEBI" id="CHEBI:58342"/>
        <dbReference type="ChEBI" id="CHEBI:64615"/>
        <dbReference type="EC" id="2.3.1.20"/>
    </reaction>
</comment>
<dbReference type="RefSeq" id="WP_019046837.1">
    <property type="nucleotide sequence ID" value="NZ_BAFO02000032.1"/>
</dbReference>
<keyword evidence="8 11" id="KW-0443">Lipid metabolism</keyword>
<dbReference type="InterPro" id="IPR023213">
    <property type="entry name" value="CAT-like_dom_sf"/>
</dbReference>
<keyword evidence="9 11" id="KW-0012">Acyltransferase</keyword>
<dbReference type="UniPathway" id="UPA00282"/>
<proteinExistence type="inferred from homology"/>
<dbReference type="GeneID" id="91517267"/>
<accession>U5EJ69</accession>
<keyword evidence="7 11" id="KW-0319">Glycerol metabolism</keyword>
<dbReference type="PANTHER" id="PTHR31650:SF1">
    <property type="entry name" value="WAX ESTER SYNTHASE_DIACYLGLYCEROL ACYLTRANSFERASE 4-RELATED"/>
    <property type="match status" value="1"/>
</dbReference>
<dbReference type="GO" id="GO:0005886">
    <property type="term" value="C:plasma membrane"/>
    <property type="evidence" value="ECO:0007669"/>
    <property type="project" value="TreeGrafter"/>
</dbReference>
<evidence type="ECO:0000256" key="6">
    <source>
        <dbReference type="ARBA" id="ARBA00022679"/>
    </source>
</evidence>
<dbReference type="Gene3D" id="3.30.559.10">
    <property type="entry name" value="Chloramphenicol acetyltransferase-like domain"/>
    <property type="match status" value="1"/>
</dbReference>
<evidence type="ECO:0000313" key="14">
    <source>
        <dbReference type="EMBL" id="GAD86393.1"/>
    </source>
</evidence>
<dbReference type="SUPFAM" id="SSF52777">
    <property type="entry name" value="CoA-dependent acyltransferases"/>
    <property type="match status" value="1"/>
</dbReference>
<dbReference type="GO" id="GO:0006071">
    <property type="term" value="P:glycerol metabolic process"/>
    <property type="evidence" value="ECO:0007669"/>
    <property type="project" value="UniProtKB-KW"/>
</dbReference>
<evidence type="ECO:0000256" key="1">
    <source>
        <dbReference type="ARBA" id="ARBA00004771"/>
    </source>
</evidence>
<evidence type="ECO:0000256" key="9">
    <source>
        <dbReference type="ARBA" id="ARBA00023315"/>
    </source>
</evidence>
<dbReference type="InterPro" id="IPR009721">
    <property type="entry name" value="O-acyltransferase_WSD1_C"/>
</dbReference>
<evidence type="ECO:0000259" key="13">
    <source>
        <dbReference type="Pfam" id="PF06974"/>
    </source>
</evidence>
<evidence type="ECO:0000256" key="7">
    <source>
        <dbReference type="ARBA" id="ARBA00022798"/>
    </source>
</evidence>
<dbReference type="GO" id="GO:0004144">
    <property type="term" value="F:diacylglycerol O-acyltransferase activity"/>
    <property type="evidence" value="ECO:0007669"/>
    <property type="project" value="UniProtKB-EC"/>
</dbReference>
<dbReference type="AlphaFoldDB" id="U5EJ69"/>
<evidence type="ECO:0000256" key="5">
    <source>
        <dbReference type="ARBA" id="ARBA00022516"/>
    </source>
</evidence>
<protein>
    <recommendedName>
        <fullName evidence="4 11">Diacylglycerol O-acyltransferase</fullName>
        <ecNumber evidence="4 11">2.3.1.20</ecNumber>
    </recommendedName>
</protein>
<dbReference type="InterPro" id="IPR014292">
    <property type="entry name" value="Acyl_transf_WS/DGAT"/>
</dbReference>
<dbReference type="GO" id="GO:0001666">
    <property type="term" value="P:response to hypoxia"/>
    <property type="evidence" value="ECO:0007669"/>
    <property type="project" value="TreeGrafter"/>
</dbReference>
<evidence type="ECO:0000259" key="12">
    <source>
        <dbReference type="Pfam" id="PF03007"/>
    </source>
</evidence>
<dbReference type="GO" id="GO:0019432">
    <property type="term" value="P:triglyceride biosynthetic process"/>
    <property type="evidence" value="ECO:0007669"/>
    <property type="project" value="UniProtKB-UniPathway"/>
</dbReference>
<keyword evidence="6 11" id="KW-0808">Transferase</keyword>
<evidence type="ECO:0000256" key="11">
    <source>
        <dbReference type="RuleBase" id="RU361241"/>
    </source>
</evidence>
<keyword evidence="15" id="KW-1185">Reference proteome</keyword>
<organism evidence="14 15">
    <name type="scientific">Nocardia asteroides NBRC 15531</name>
    <dbReference type="NCBI Taxonomy" id="1110697"/>
    <lineage>
        <taxon>Bacteria</taxon>
        <taxon>Bacillati</taxon>
        <taxon>Actinomycetota</taxon>
        <taxon>Actinomycetes</taxon>
        <taxon>Mycobacteriales</taxon>
        <taxon>Nocardiaceae</taxon>
        <taxon>Nocardia</taxon>
    </lineage>
</organism>
<evidence type="ECO:0000256" key="2">
    <source>
        <dbReference type="ARBA" id="ARBA00005189"/>
    </source>
</evidence>
<comment type="pathway">
    <text evidence="2">Lipid metabolism.</text>
</comment>
<gene>
    <name evidence="14" type="ORF">NCAST_32_08800</name>
</gene>
<keyword evidence="5 11" id="KW-0444">Lipid biosynthesis</keyword>